<dbReference type="EMBL" id="CAXAMM010017668">
    <property type="protein sequence ID" value="CAK9041627.1"/>
    <property type="molecule type" value="Genomic_DNA"/>
</dbReference>
<gene>
    <name evidence="1" type="ORF">SCF082_LOCUS24014</name>
</gene>
<accession>A0ABP0LSS1</accession>
<organism evidence="1 2">
    <name type="scientific">Durusdinium trenchii</name>
    <dbReference type="NCBI Taxonomy" id="1381693"/>
    <lineage>
        <taxon>Eukaryota</taxon>
        <taxon>Sar</taxon>
        <taxon>Alveolata</taxon>
        <taxon>Dinophyceae</taxon>
        <taxon>Suessiales</taxon>
        <taxon>Symbiodiniaceae</taxon>
        <taxon>Durusdinium</taxon>
    </lineage>
</organism>
<evidence type="ECO:0000313" key="2">
    <source>
        <dbReference type="Proteomes" id="UP001642464"/>
    </source>
</evidence>
<name>A0ABP0LSS1_9DINO</name>
<evidence type="ECO:0000313" key="1">
    <source>
        <dbReference type="EMBL" id="CAK9041627.1"/>
    </source>
</evidence>
<protein>
    <submittedName>
        <fullName evidence="1">Uncharacterized protein</fullName>
    </submittedName>
</protein>
<proteinExistence type="predicted"/>
<dbReference type="Proteomes" id="UP001642464">
    <property type="component" value="Unassembled WGS sequence"/>
</dbReference>
<comment type="caution">
    <text evidence="1">The sequence shown here is derived from an EMBL/GenBank/DDBJ whole genome shotgun (WGS) entry which is preliminary data.</text>
</comment>
<sequence length="271" mass="28749">MERGGEPIPAPSHVHLGEAHDLRLLPTRYCRYKDEEMLKPGVSSGFMASSAAVLATNVPTLVAECSGSIASLTCINQMAEASSVMGFIGRAISKAKELTKEGKIKECKKVLPDSLASSLGDSVAQYIGFLHQLGGIDATLLEEKQVGEIYSDEAGEGGCAEVLQRKTFAQICEAPLTDADAKLAQSLSEEDLKKVVEKAIEKNLQSAEKTAALMSLQAIFTGSGPAWPNEACYVLPGHGATGSQPDNPDVFHNTGLSWVGVDEAFRLGPAW</sequence>
<reference evidence="1 2" key="1">
    <citation type="submission" date="2024-02" db="EMBL/GenBank/DDBJ databases">
        <authorList>
            <person name="Chen Y."/>
            <person name="Shah S."/>
            <person name="Dougan E. K."/>
            <person name="Thang M."/>
            <person name="Chan C."/>
        </authorList>
    </citation>
    <scope>NUCLEOTIDE SEQUENCE [LARGE SCALE GENOMIC DNA]</scope>
</reference>
<keyword evidence="2" id="KW-1185">Reference proteome</keyword>